<dbReference type="Gene3D" id="2.60.120.380">
    <property type="match status" value="1"/>
</dbReference>
<dbReference type="SUPFAM" id="SSF51261">
    <property type="entry name" value="Duplicated hybrid motif"/>
    <property type="match status" value="1"/>
</dbReference>
<dbReference type="InterPro" id="IPR011659">
    <property type="entry name" value="WD40"/>
</dbReference>
<keyword evidence="2" id="KW-0732">Signal</keyword>
<protein>
    <recommendedName>
        <fullName evidence="7">Peptidase M23 domain-containing protein</fullName>
    </recommendedName>
</protein>
<evidence type="ECO:0000256" key="1">
    <source>
        <dbReference type="ARBA" id="ARBA00009820"/>
    </source>
</evidence>
<proteinExistence type="inferred from homology"/>
<dbReference type="PANTHER" id="PTHR36842">
    <property type="entry name" value="PROTEIN TOLB HOMOLOG"/>
    <property type="match status" value="1"/>
</dbReference>
<dbReference type="InterPro" id="IPR011042">
    <property type="entry name" value="6-blade_b-propeller_TolB-like"/>
</dbReference>
<dbReference type="InterPro" id="IPR011055">
    <property type="entry name" value="Dup_hybrid_motif"/>
</dbReference>
<feature type="domain" description="M23ase beta-sheet core" evidence="3">
    <location>
        <begin position="407"/>
        <end position="506"/>
    </location>
</feature>
<dbReference type="InterPro" id="IPR016047">
    <property type="entry name" value="M23ase_b-sheet_dom"/>
</dbReference>
<comment type="caution">
    <text evidence="5">The sequence shown here is derived from an EMBL/GenBank/DDBJ whole genome shotgun (WGS) entry which is preliminary data.</text>
</comment>
<accession>A0A2M7Z415</accession>
<evidence type="ECO:0000259" key="4">
    <source>
        <dbReference type="Pfam" id="PF04151"/>
    </source>
</evidence>
<feature type="domain" description="Peptidase C-terminal archaeal/bacterial" evidence="4">
    <location>
        <begin position="723"/>
        <end position="791"/>
    </location>
</feature>
<evidence type="ECO:0000313" key="5">
    <source>
        <dbReference type="EMBL" id="PJA83838.1"/>
    </source>
</evidence>
<dbReference type="EMBL" id="PFVS01000014">
    <property type="protein sequence ID" value="PJA83838.1"/>
    <property type="molecule type" value="Genomic_DNA"/>
</dbReference>
<dbReference type="InterPro" id="IPR007280">
    <property type="entry name" value="Peptidase_C_arc/bac"/>
</dbReference>
<evidence type="ECO:0000256" key="2">
    <source>
        <dbReference type="SAM" id="SignalP"/>
    </source>
</evidence>
<evidence type="ECO:0008006" key="7">
    <source>
        <dbReference type="Google" id="ProtNLM"/>
    </source>
</evidence>
<name>A0A2M7Z415_9BACT</name>
<organism evidence="5 6">
    <name type="scientific">Candidatus Nealsonbacteria bacterium CG_4_9_14_3_um_filter_37_29</name>
    <dbReference type="NCBI Taxonomy" id="1974696"/>
    <lineage>
        <taxon>Bacteria</taxon>
        <taxon>Candidatus Nealsoniibacteriota</taxon>
    </lineage>
</organism>
<gene>
    <name evidence="5" type="ORF">CO146_00420</name>
</gene>
<dbReference type="Pfam" id="PF04151">
    <property type="entry name" value="PPC"/>
    <property type="match status" value="1"/>
</dbReference>
<dbReference type="Gene3D" id="2.120.10.30">
    <property type="entry name" value="TolB, C-terminal domain"/>
    <property type="match status" value="3"/>
</dbReference>
<reference evidence="6" key="1">
    <citation type="submission" date="2017-09" db="EMBL/GenBank/DDBJ databases">
        <title>Depth-based differentiation of microbial function through sediment-hosted aquifers and enrichment of novel symbionts in the deep terrestrial subsurface.</title>
        <authorList>
            <person name="Probst A.J."/>
            <person name="Ladd B."/>
            <person name="Jarett J.K."/>
            <person name="Geller-Mcgrath D.E."/>
            <person name="Sieber C.M.K."/>
            <person name="Emerson J.B."/>
            <person name="Anantharaman K."/>
            <person name="Thomas B.C."/>
            <person name="Malmstrom R."/>
            <person name="Stieglmeier M."/>
            <person name="Klingl A."/>
            <person name="Woyke T."/>
            <person name="Ryan C.M."/>
            <person name="Banfield J.F."/>
        </authorList>
    </citation>
    <scope>NUCLEOTIDE SEQUENCE [LARGE SCALE GENOMIC DNA]</scope>
</reference>
<dbReference type="SUPFAM" id="SSF89260">
    <property type="entry name" value="Collagen-binding domain"/>
    <property type="match status" value="1"/>
</dbReference>
<dbReference type="SUPFAM" id="SSF69304">
    <property type="entry name" value="Tricorn protease N-terminal domain"/>
    <property type="match status" value="1"/>
</dbReference>
<dbReference type="Pfam" id="PF07676">
    <property type="entry name" value="PD40"/>
    <property type="match status" value="5"/>
</dbReference>
<evidence type="ECO:0000313" key="6">
    <source>
        <dbReference type="Proteomes" id="UP000230178"/>
    </source>
</evidence>
<dbReference type="PANTHER" id="PTHR36842:SF1">
    <property type="entry name" value="PROTEIN TOLB"/>
    <property type="match status" value="1"/>
</dbReference>
<evidence type="ECO:0000259" key="3">
    <source>
        <dbReference type="Pfam" id="PF01551"/>
    </source>
</evidence>
<comment type="similarity">
    <text evidence="1">Belongs to the TolB family.</text>
</comment>
<feature type="signal peptide" evidence="2">
    <location>
        <begin position="1"/>
        <end position="22"/>
    </location>
</feature>
<dbReference type="CDD" id="cd12797">
    <property type="entry name" value="M23_peptidase"/>
    <property type="match status" value="1"/>
</dbReference>
<sequence>MDTRIRKFAAVVFVVVSLVVCAAQTGSVQGQSPVVANSAVNGRIAFASYRGGSHGIYVMNADGTGVTRLTSGFGDLGPSWSPDGSKIAFSSGRDGGGDEIYVMNADGTGQTRLTYGLEKYAWAPSWSPDGSKIAFASTGLDGGWIYVMNADGSGATRLINWGAGVFDFGPSWSPDGSKIVFPSSDGGPGGYEIYVVNIDGSGVTNLTNNPALDCYPSWSPDGGKIAFASDRNGNDEIYIMNTDGSGVTNLTNNSAWDMDPSWSPDGSKIAFFSYRDGNSEIYTMNADGTEQTNQTNNPASDWFPSWGPGEVVIPTPTATSSPMPTQTPAPPATVGFLDLPVSYSNFAQAAQGNVGGKETGRVNSWVDHTTPTYNKNCNITVWSGRLFVGCPETRVDTCSTGISCYDGHNGVDLQHQKDVVNEPVFAAAAGTVVEVCRNYPCDRDANLGIYVMIDHGNGYATLYAHLKSVNNGIEVGTVIAAVQPIGVMGGTGGYPVHLHFGVYYDQNGDGKWTDGEVVDPYGWAGSGPDPWTPASVYLWKYSILSRTLAGNAGVSLTSQSGLVNANVPAGALTSEVTLELWDAPVANPSASLRSVGHSFWLRVLEWLTGSGLRASANVTSMSFSQPIALTVTYGIAETRHLDTTRLVVYRWDESGGSWLALPSTIDLGLRQVAAQTTEMGEFDLQAPLLCSADSTEPDDNYDTALTLSTDGVPVSRLFDIADDEDWFRFTATAGKTYELSTSGLGTGVDTILELYDLDGITLLVFDDNSGGGMASRLEWQAPLTGTYFLRVIPSSGSVTGCDATYHLSIAKKSQLGRTYLPIVLKN</sequence>
<dbReference type="AlphaFoldDB" id="A0A2M7Z415"/>
<feature type="chain" id="PRO_5014915472" description="Peptidase M23 domain-containing protein" evidence="2">
    <location>
        <begin position="23"/>
        <end position="826"/>
    </location>
</feature>
<dbReference type="Gene3D" id="2.70.70.10">
    <property type="entry name" value="Glucose Permease (Domain IIA)"/>
    <property type="match status" value="1"/>
</dbReference>
<dbReference type="Proteomes" id="UP000230178">
    <property type="component" value="Unassembled WGS sequence"/>
</dbReference>
<dbReference type="Pfam" id="PF01551">
    <property type="entry name" value="Peptidase_M23"/>
    <property type="match status" value="1"/>
</dbReference>